<evidence type="ECO:0000256" key="1">
    <source>
        <dbReference type="SAM" id="Phobius"/>
    </source>
</evidence>
<keyword evidence="1" id="KW-0472">Membrane</keyword>
<dbReference type="Proteomes" id="UP001165962">
    <property type="component" value="Unassembled WGS sequence"/>
</dbReference>
<feature type="transmembrane region" description="Helical" evidence="1">
    <location>
        <begin position="30"/>
        <end position="49"/>
    </location>
</feature>
<reference evidence="2" key="1">
    <citation type="submission" date="2020-03" db="EMBL/GenBank/DDBJ databases">
        <title>Draft sequencing of Paenibacilllus sp. S3N08.</title>
        <authorList>
            <person name="Kim D.-U."/>
        </authorList>
    </citation>
    <scope>NUCLEOTIDE SEQUENCE</scope>
    <source>
        <strain evidence="2">S3N08</strain>
    </source>
</reference>
<dbReference type="RefSeq" id="WP_166156647.1">
    <property type="nucleotide sequence ID" value="NZ_JAAOIW010000023.1"/>
</dbReference>
<feature type="transmembrane region" description="Helical" evidence="1">
    <location>
        <begin position="69"/>
        <end position="87"/>
    </location>
</feature>
<evidence type="ECO:0000313" key="3">
    <source>
        <dbReference type="Proteomes" id="UP001165962"/>
    </source>
</evidence>
<keyword evidence="3" id="KW-1185">Reference proteome</keyword>
<organism evidence="2 3">
    <name type="scientific">Paenibacillus agricola</name>
    <dbReference type="NCBI Taxonomy" id="2716264"/>
    <lineage>
        <taxon>Bacteria</taxon>
        <taxon>Bacillati</taxon>
        <taxon>Bacillota</taxon>
        <taxon>Bacilli</taxon>
        <taxon>Bacillales</taxon>
        <taxon>Paenibacillaceae</taxon>
        <taxon>Paenibacillus</taxon>
    </lineage>
</organism>
<gene>
    <name evidence="2" type="ORF">G9U52_34575</name>
</gene>
<name>A0ABX0JL44_9BACL</name>
<proteinExistence type="predicted"/>
<evidence type="ECO:0000313" key="2">
    <source>
        <dbReference type="EMBL" id="NHN34871.1"/>
    </source>
</evidence>
<keyword evidence="1" id="KW-1133">Transmembrane helix</keyword>
<comment type="caution">
    <text evidence="2">The sequence shown here is derived from an EMBL/GenBank/DDBJ whole genome shotgun (WGS) entry which is preliminary data.</text>
</comment>
<sequence length="153" mass="17490">MKPLIPLILAFLLLAYMVYAKVLQKQYGVMLHVISIVLLINVAIGCYAFQDWSSSISLLKPSTTMRIIMVVSFLFSAYMVLIGYRAIGMLDGRWGNVDRGSESIVMEEPKTWRDRWNEFKMQIKGIPDPAVNPDADLEGIMFEIGEVVRERER</sequence>
<keyword evidence="1" id="KW-0812">Transmembrane</keyword>
<protein>
    <submittedName>
        <fullName evidence="2">Uncharacterized protein</fullName>
    </submittedName>
</protein>
<accession>A0ABX0JL44</accession>
<dbReference type="EMBL" id="JAAOIW010000023">
    <property type="protein sequence ID" value="NHN34871.1"/>
    <property type="molecule type" value="Genomic_DNA"/>
</dbReference>